<dbReference type="InterPro" id="IPR045272">
    <property type="entry name" value="ANXUR1/2-like"/>
</dbReference>
<gene>
    <name evidence="1" type="ORF">GOBAR_AA08282</name>
</gene>
<proteinExistence type="predicted"/>
<dbReference type="PANTHER" id="PTHR27003">
    <property type="entry name" value="OS07G0166700 PROTEIN"/>
    <property type="match status" value="1"/>
</dbReference>
<evidence type="ECO:0008006" key="3">
    <source>
        <dbReference type="Google" id="ProtNLM"/>
    </source>
</evidence>
<dbReference type="PANTHER" id="PTHR27003:SF451">
    <property type="entry name" value="PROTEIN KINASE DOMAIN-CONTAINING PROTEIN"/>
    <property type="match status" value="1"/>
</dbReference>
<dbReference type="Gene3D" id="1.10.510.10">
    <property type="entry name" value="Transferase(Phosphotransferase) domain 1"/>
    <property type="match status" value="1"/>
</dbReference>
<evidence type="ECO:0000313" key="1">
    <source>
        <dbReference type="EMBL" id="PPS12363.1"/>
    </source>
</evidence>
<protein>
    <recommendedName>
        <fullName evidence="3">Serine-threonine/tyrosine-protein kinase catalytic domain-containing protein</fullName>
    </recommendedName>
</protein>
<dbReference type="EMBL" id="KZ663493">
    <property type="protein sequence ID" value="PPS12363.1"/>
    <property type="molecule type" value="Genomic_DNA"/>
</dbReference>
<dbReference type="AlphaFoldDB" id="A0A2P5Y9T6"/>
<reference evidence="1 2" key="1">
    <citation type="submission" date="2015-01" db="EMBL/GenBank/DDBJ databases">
        <title>Genome of allotetraploid Gossypium barbadense reveals genomic plasticity and fiber elongation in cotton evolution.</title>
        <authorList>
            <person name="Chen X."/>
            <person name="Liu X."/>
            <person name="Zhao B."/>
            <person name="Zheng H."/>
            <person name="Hu Y."/>
            <person name="Lu G."/>
            <person name="Yang C."/>
            <person name="Chen J."/>
            <person name="Shan C."/>
            <person name="Zhang L."/>
            <person name="Zhou Y."/>
            <person name="Wang L."/>
            <person name="Guo W."/>
            <person name="Bai Y."/>
            <person name="Ruan J."/>
            <person name="Shangguan X."/>
            <person name="Mao Y."/>
            <person name="Jiang J."/>
            <person name="Zhu Y."/>
            <person name="Lei J."/>
            <person name="Kang H."/>
            <person name="Chen S."/>
            <person name="He X."/>
            <person name="Wang R."/>
            <person name="Wang Y."/>
            <person name="Chen J."/>
            <person name="Wang L."/>
            <person name="Yu S."/>
            <person name="Wang B."/>
            <person name="Wei J."/>
            <person name="Song S."/>
            <person name="Lu X."/>
            <person name="Gao Z."/>
            <person name="Gu W."/>
            <person name="Deng X."/>
            <person name="Ma D."/>
            <person name="Wang S."/>
            <person name="Liang W."/>
            <person name="Fang L."/>
            <person name="Cai C."/>
            <person name="Zhu X."/>
            <person name="Zhou B."/>
            <person name="Zhang Y."/>
            <person name="Chen Z."/>
            <person name="Xu S."/>
            <person name="Zhu R."/>
            <person name="Wang S."/>
            <person name="Zhang T."/>
            <person name="Zhao G."/>
        </authorList>
    </citation>
    <scope>NUCLEOTIDE SEQUENCE [LARGE SCALE GENOMIC DNA]</scope>
    <source>
        <strain evidence="2">cv. Xinhai21</strain>
        <tissue evidence="1">Leaf</tissue>
    </source>
</reference>
<dbReference type="GO" id="GO:0005886">
    <property type="term" value="C:plasma membrane"/>
    <property type="evidence" value="ECO:0007669"/>
    <property type="project" value="TreeGrafter"/>
</dbReference>
<name>A0A2P5Y9T6_GOSBA</name>
<evidence type="ECO:0000313" key="2">
    <source>
        <dbReference type="Proteomes" id="UP000239757"/>
    </source>
</evidence>
<dbReference type="OrthoDB" id="978493at2759"/>
<dbReference type="Proteomes" id="UP000239757">
    <property type="component" value="Unassembled WGS sequence"/>
</dbReference>
<dbReference type="GO" id="GO:0004714">
    <property type="term" value="F:transmembrane receptor protein tyrosine kinase activity"/>
    <property type="evidence" value="ECO:0007669"/>
    <property type="project" value="InterPro"/>
</dbReference>
<organism evidence="1 2">
    <name type="scientific">Gossypium barbadense</name>
    <name type="common">Sea Island cotton</name>
    <name type="synonym">Hibiscus barbadensis</name>
    <dbReference type="NCBI Taxonomy" id="3634"/>
    <lineage>
        <taxon>Eukaryota</taxon>
        <taxon>Viridiplantae</taxon>
        <taxon>Streptophyta</taxon>
        <taxon>Embryophyta</taxon>
        <taxon>Tracheophyta</taxon>
        <taxon>Spermatophyta</taxon>
        <taxon>Magnoliopsida</taxon>
        <taxon>eudicotyledons</taxon>
        <taxon>Gunneridae</taxon>
        <taxon>Pentapetalae</taxon>
        <taxon>rosids</taxon>
        <taxon>malvids</taxon>
        <taxon>Malvales</taxon>
        <taxon>Malvaceae</taxon>
        <taxon>Malvoideae</taxon>
        <taxon>Gossypium</taxon>
    </lineage>
</organism>
<dbReference type="GO" id="GO:0009506">
    <property type="term" value="C:plasmodesma"/>
    <property type="evidence" value="ECO:0007669"/>
    <property type="project" value="TreeGrafter"/>
</dbReference>
<accession>A0A2P5Y9T6</accession>
<sequence>MATFTWELNLTARKAVNTKLPEAQMSLAHWAKQCIADGTLYKVIDPYLIGKIAPECFKVFVEIAESCIADVGTNRPSMNDVMERLGFAIELQKAADAEISKMEPVSECSYPDIVFLVARGMDFVDESKVDSELDSNVCRVGLLDSDTTGLTYPTIDSSTSVDTFSSTNNTKSIGN</sequence>